<evidence type="ECO:0000259" key="2">
    <source>
        <dbReference type="Pfam" id="PF00440"/>
    </source>
</evidence>
<dbReference type="EMBL" id="AGZI01000002">
    <property type="protein sequence ID" value="EKU84701.1"/>
    <property type="molecule type" value="Genomic_DNA"/>
</dbReference>
<dbReference type="Gene3D" id="1.10.357.10">
    <property type="entry name" value="Tetracycline Repressor, domain 2"/>
    <property type="match status" value="1"/>
</dbReference>
<dbReference type="AlphaFoldDB" id="K9DN82"/>
<dbReference type="Pfam" id="PF00440">
    <property type="entry name" value="TetR_N"/>
    <property type="match status" value="1"/>
</dbReference>
<proteinExistence type="predicted"/>
<evidence type="ECO:0000256" key="1">
    <source>
        <dbReference type="ARBA" id="ARBA00023125"/>
    </source>
</evidence>
<dbReference type="GO" id="GO:0003677">
    <property type="term" value="F:DNA binding"/>
    <property type="evidence" value="ECO:0007669"/>
    <property type="project" value="UniProtKB-KW"/>
</dbReference>
<name>K9DN82_9BURK</name>
<sequence length="186" mass="19922">MARTKTLPDLAVLDQAVALMHGSGPDHLTFASLSAATGLSGATLVQRFSSKAGLRQRALLHAWDVLEQRTADLIGSMERTPLGARRLLVGLSRDYGGIEAYAQGLLLLREDLRDPLLRERGAAWGNTLNVALDACFAATPGAPAGVGRFMASQWQGALLWWAFNPVKPVEAFVDEELARFVALVGG</sequence>
<reference evidence="3 4" key="1">
    <citation type="submission" date="2012-09" db="EMBL/GenBank/DDBJ databases">
        <title>The Genome Sequence of Massilia timonae CCUG 45783.</title>
        <authorList>
            <consortium name="The Broad Institute Genome Sequencing Platform"/>
            <person name="Earl A."/>
            <person name="Ward D."/>
            <person name="Feldgarden M."/>
            <person name="Gevers D."/>
            <person name="Huys G."/>
            <person name="Walker B."/>
            <person name="Young S.K."/>
            <person name="Zeng Q."/>
            <person name="Gargeya S."/>
            <person name="Fitzgerald M."/>
            <person name="Haas B."/>
            <person name="Abouelleil A."/>
            <person name="Alvarado L."/>
            <person name="Arachchi H.M."/>
            <person name="Berlin A.M."/>
            <person name="Chapman S.B."/>
            <person name="Goldberg J."/>
            <person name="Griggs A."/>
            <person name="Gujja S."/>
            <person name="Hansen M."/>
            <person name="Howarth C."/>
            <person name="Imamovic A."/>
            <person name="Larimer J."/>
            <person name="McCowen C."/>
            <person name="Montmayeur A."/>
            <person name="Murphy C."/>
            <person name="Neiman D."/>
            <person name="Pearson M."/>
            <person name="Priest M."/>
            <person name="Roberts A."/>
            <person name="Saif S."/>
            <person name="Shea T."/>
            <person name="Sisk P."/>
            <person name="Sykes S."/>
            <person name="Wortman J."/>
            <person name="Nusbaum C."/>
            <person name="Birren B."/>
        </authorList>
    </citation>
    <scope>NUCLEOTIDE SEQUENCE [LARGE SCALE GENOMIC DNA]</scope>
    <source>
        <strain evidence="3 4">CCUG 45783</strain>
    </source>
</reference>
<organism evidence="3 4">
    <name type="scientific">Massilia timonae CCUG 45783</name>
    <dbReference type="NCBI Taxonomy" id="883126"/>
    <lineage>
        <taxon>Bacteria</taxon>
        <taxon>Pseudomonadati</taxon>
        <taxon>Pseudomonadota</taxon>
        <taxon>Betaproteobacteria</taxon>
        <taxon>Burkholderiales</taxon>
        <taxon>Oxalobacteraceae</taxon>
        <taxon>Telluria group</taxon>
        <taxon>Massilia</taxon>
    </lineage>
</organism>
<dbReference type="eggNOG" id="COG1309">
    <property type="taxonomic scope" value="Bacteria"/>
</dbReference>
<keyword evidence="4" id="KW-1185">Reference proteome</keyword>
<dbReference type="SUPFAM" id="SSF46689">
    <property type="entry name" value="Homeodomain-like"/>
    <property type="match status" value="1"/>
</dbReference>
<feature type="domain" description="HTH tetR-type" evidence="2">
    <location>
        <begin position="13"/>
        <end position="56"/>
    </location>
</feature>
<dbReference type="RefSeq" id="WP_005662907.1">
    <property type="nucleotide sequence ID" value="NZ_JH992922.1"/>
</dbReference>
<comment type="caution">
    <text evidence="3">The sequence shown here is derived from an EMBL/GenBank/DDBJ whole genome shotgun (WGS) entry which is preliminary data.</text>
</comment>
<evidence type="ECO:0000313" key="3">
    <source>
        <dbReference type="EMBL" id="EKU84701.1"/>
    </source>
</evidence>
<dbReference type="Proteomes" id="UP000009874">
    <property type="component" value="Unassembled WGS sequence"/>
</dbReference>
<dbReference type="InterPro" id="IPR009057">
    <property type="entry name" value="Homeodomain-like_sf"/>
</dbReference>
<dbReference type="PATRIC" id="fig|883126.3.peg.141"/>
<accession>K9DN82</accession>
<protein>
    <recommendedName>
        <fullName evidence="2">HTH tetR-type domain-containing protein</fullName>
    </recommendedName>
</protein>
<dbReference type="InterPro" id="IPR001647">
    <property type="entry name" value="HTH_TetR"/>
</dbReference>
<keyword evidence="1" id="KW-0238">DNA-binding</keyword>
<dbReference type="OrthoDB" id="6973663at2"/>
<dbReference type="HOGENOM" id="CLU_1407773_0_0_4"/>
<gene>
    <name evidence="3" type="ORF">HMPREF9710_00136</name>
</gene>
<evidence type="ECO:0000313" key="4">
    <source>
        <dbReference type="Proteomes" id="UP000009874"/>
    </source>
</evidence>